<evidence type="ECO:0000313" key="2">
    <source>
        <dbReference type="Proteomes" id="UP001055811"/>
    </source>
</evidence>
<accession>A0ACB9BF95</accession>
<name>A0ACB9BF95_CICIN</name>
<keyword evidence="2" id="KW-1185">Reference proteome</keyword>
<reference evidence="1 2" key="2">
    <citation type="journal article" date="2022" name="Mol. Ecol. Resour.">
        <title>The genomes of chicory, endive, great burdock and yacon provide insights into Asteraceae paleo-polyploidization history and plant inulin production.</title>
        <authorList>
            <person name="Fan W."/>
            <person name="Wang S."/>
            <person name="Wang H."/>
            <person name="Wang A."/>
            <person name="Jiang F."/>
            <person name="Liu H."/>
            <person name="Zhao H."/>
            <person name="Xu D."/>
            <person name="Zhang Y."/>
        </authorList>
    </citation>
    <scope>NUCLEOTIDE SEQUENCE [LARGE SCALE GENOMIC DNA]</scope>
    <source>
        <strain evidence="2">cv. Punajuju</strain>
        <tissue evidence="1">Leaves</tissue>
    </source>
</reference>
<dbReference type="Proteomes" id="UP001055811">
    <property type="component" value="Linkage Group LG06"/>
</dbReference>
<evidence type="ECO:0000313" key="1">
    <source>
        <dbReference type="EMBL" id="KAI3721052.1"/>
    </source>
</evidence>
<sequence length="200" mass="22086">MGEGKQGVLVVGHHNPVTQLQAKYKELETGFKDWLAKQSLPVEAAIVTATSSLQGAAIGGLMGTFTNDLSSSLPAPPPPGASLNPRAVASLQQAQIVFEKIYRLGDICRNWIGKWVVESGVEFYGKPSLNPLPRHDFISMLSIHETVHHHGSRKGNHNLYPFRKFLITIHKPDPNPLRQFLIMDLVKGITIFIHRGILLT</sequence>
<comment type="caution">
    <text evidence="1">The sequence shown here is derived from an EMBL/GenBank/DDBJ whole genome shotgun (WGS) entry which is preliminary data.</text>
</comment>
<gene>
    <name evidence="1" type="ORF">L2E82_32055</name>
</gene>
<organism evidence="1 2">
    <name type="scientific">Cichorium intybus</name>
    <name type="common">Chicory</name>
    <dbReference type="NCBI Taxonomy" id="13427"/>
    <lineage>
        <taxon>Eukaryota</taxon>
        <taxon>Viridiplantae</taxon>
        <taxon>Streptophyta</taxon>
        <taxon>Embryophyta</taxon>
        <taxon>Tracheophyta</taxon>
        <taxon>Spermatophyta</taxon>
        <taxon>Magnoliopsida</taxon>
        <taxon>eudicotyledons</taxon>
        <taxon>Gunneridae</taxon>
        <taxon>Pentapetalae</taxon>
        <taxon>asterids</taxon>
        <taxon>campanulids</taxon>
        <taxon>Asterales</taxon>
        <taxon>Asteraceae</taxon>
        <taxon>Cichorioideae</taxon>
        <taxon>Cichorieae</taxon>
        <taxon>Cichoriinae</taxon>
        <taxon>Cichorium</taxon>
    </lineage>
</organism>
<proteinExistence type="predicted"/>
<protein>
    <submittedName>
        <fullName evidence="1">Uncharacterized protein</fullName>
    </submittedName>
</protein>
<reference evidence="2" key="1">
    <citation type="journal article" date="2022" name="Mol. Ecol. Resour.">
        <title>The genomes of chicory, endive, great burdock and yacon provide insights into Asteraceae palaeo-polyploidization history and plant inulin production.</title>
        <authorList>
            <person name="Fan W."/>
            <person name="Wang S."/>
            <person name="Wang H."/>
            <person name="Wang A."/>
            <person name="Jiang F."/>
            <person name="Liu H."/>
            <person name="Zhao H."/>
            <person name="Xu D."/>
            <person name="Zhang Y."/>
        </authorList>
    </citation>
    <scope>NUCLEOTIDE SEQUENCE [LARGE SCALE GENOMIC DNA]</scope>
    <source>
        <strain evidence="2">cv. Punajuju</strain>
    </source>
</reference>
<dbReference type="EMBL" id="CM042014">
    <property type="protein sequence ID" value="KAI3721052.1"/>
    <property type="molecule type" value="Genomic_DNA"/>
</dbReference>